<evidence type="ECO:0000313" key="3">
    <source>
        <dbReference type="Proteomes" id="UP000011083"/>
    </source>
</evidence>
<dbReference type="KEGG" id="acan:ACA1_276500"/>
<sequence length="132" mass="14389">MDTRRVAASGGPWITPSYSVRIEPLGSDEQARRSSLHYSLLAEEDDDADLEAANRRRAAAANVKLRGRVLRLVASFVLLPPAVLLCILFSPVWLALKLIDWTTCGRECIGQNAEEDAAAKKGGGYGTVDSRY</sequence>
<keyword evidence="3" id="KW-1185">Reference proteome</keyword>
<keyword evidence="1" id="KW-0472">Membrane</keyword>
<proteinExistence type="predicted"/>
<keyword evidence="1" id="KW-0812">Transmembrane</keyword>
<name>L8GQI2_ACACF</name>
<gene>
    <name evidence="2" type="ORF">ACA1_276500</name>
</gene>
<accession>L8GQI2</accession>
<protein>
    <submittedName>
        <fullName evidence="2">Uncharacterized protein</fullName>
    </submittedName>
</protein>
<evidence type="ECO:0000313" key="2">
    <source>
        <dbReference type="EMBL" id="ELR15434.1"/>
    </source>
</evidence>
<keyword evidence="1" id="KW-1133">Transmembrane helix</keyword>
<dbReference type="VEuPathDB" id="AmoebaDB:ACA1_276500"/>
<reference evidence="2 3" key="1">
    <citation type="journal article" date="2013" name="Genome Biol.">
        <title>Genome of Acanthamoeba castellanii highlights extensive lateral gene transfer and early evolution of tyrosine kinase signaling.</title>
        <authorList>
            <person name="Clarke M."/>
            <person name="Lohan A.J."/>
            <person name="Liu B."/>
            <person name="Lagkouvardos I."/>
            <person name="Roy S."/>
            <person name="Zafar N."/>
            <person name="Bertelli C."/>
            <person name="Schilde C."/>
            <person name="Kianianmomeni A."/>
            <person name="Burglin T.R."/>
            <person name="Frech C."/>
            <person name="Turcotte B."/>
            <person name="Kopec K.O."/>
            <person name="Synnott J.M."/>
            <person name="Choo C."/>
            <person name="Paponov I."/>
            <person name="Finkler A."/>
            <person name="Soon Heng Tan C."/>
            <person name="Hutchins A.P."/>
            <person name="Weinmeier T."/>
            <person name="Rattei T."/>
            <person name="Chu J.S."/>
            <person name="Gimenez G."/>
            <person name="Irimia M."/>
            <person name="Rigden D.J."/>
            <person name="Fitzpatrick D.A."/>
            <person name="Lorenzo-Morales J."/>
            <person name="Bateman A."/>
            <person name="Chiu C.H."/>
            <person name="Tang P."/>
            <person name="Hegemann P."/>
            <person name="Fromm H."/>
            <person name="Raoult D."/>
            <person name="Greub G."/>
            <person name="Miranda-Saavedra D."/>
            <person name="Chen N."/>
            <person name="Nash P."/>
            <person name="Ginger M.L."/>
            <person name="Horn M."/>
            <person name="Schaap P."/>
            <person name="Caler L."/>
            <person name="Loftus B."/>
        </authorList>
    </citation>
    <scope>NUCLEOTIDE SEQUENCE [LARGE SCALE GENOMIC DNA]</scope>
    <source>
        <strain evidence="2 3">Neff</strain>
    </source>
</reference>
<dbReference type="EMBL" id="KB008032">
    <property type="protein sequence ID" value="ELR15434.1"/>
    <property type="molecule type" value="Genomic_DNA"/>
</dbReference>
<organism evidence="2 3">
    <name type="scientific">Acanthamoeba castellanii (strain ATCC 30010 / Neff)</name>
    <dbReference type="NCBI Taxonomy" id="1257118"/>
    <lineage>
        <taxon>Eukaryota</taxon>
        <taxon>Amoebozoa</taxon>
        <taxon>Discosea</taxon>
        <taxon>Longamoebia</taxon>
        <taxon>Centramoebida</taxon>
        <taxon>Acanthamoebidae</taxon>
        <taxon>Acanthamoeba</taxon>
    </lineage>
</organism>
<evidence type="ECO:0000256" key="1">
    <source>
        <dbReference type="SAM" id="Phobius"/>
    </source>
</evidence>
<dbReference type="AlphaFoldDB" id="L8GQI2"/>
<feature type="transmembrane region" description="Helical" evidence="1">
    <location>
        <begin position="72"/>
        <end position="96"/>
    </location>
</feature>
<dbReference type="Proteomes" id="UP000011083">
    <property type="component" value="Unassembled WGS sequence"/>
</dbReference>